<reference evidence="1 2" key="1">
    <citation type="submission" date="2021-05" db="EMBL/GenBank/DDBJ databases">
        <title>A Polyphasic approach of four new species of the genus Ohtaekwangia: Ohtaekwangia histidinii sp. nov., Ohtaekwangia cretensis sp. nov., Ohtaekwangia indiensis sp. nov., Ohtaekwangia reichenbachii sp. nov. from diverse environment.</title>
        <authorList>
            <person name="Octaviana S."/>
        </authorList>
    </citation>
    <scope>NUCLEOTIDE SEQUENCE [LARGE SCALE GENOMIC DNA]</scope>
    <source>
        <strain evidence="1 2">PWU4</strain>
    </source>
</reference>
<evidence type="ECO:0008006" key="3">
    <source>
        <dbReference type="Google" id="ProtNLM"/>
    </source>
</evidence>
<dbReference type="Proteomes" id="UP001319200">
    <property type="component" value="Unassembled WGS sequence"/>
</dbReference>
<organism evidence="1 2">
    <name type="scientific">Chryseosolibacter histidini</name>
    <dbReference type="NCBI Taxonomy" id="2782349"/>
    <lineage>
        <taxon>Bacteria</taxon>
        <taxon>Pseudomonadati</taxon>
        <taxon>Bacteroidota</taxon>
        <taxon>Cytophagia</taxon>
        <taxon>Cytophagales</taxon>
        <taxon>Chryseotaleaceae</taxon>
        <taxon>Chryseosolibacter</taxon>
    </lineage>
</organism>
<protein>
    <recommendedName>
        <fullName evidence="3">DUF4848 domain-containing protein</fullName>
    </recommendedName>
</protein>
<keyword evidence="2" id="KW-1185">Reference proteome</keyword>
<dbReference type="AlphaFoldDB" id="A0AAP2GN13"/>
<gene>
    <name evidence="1" type="ORF">KK083_05980</name>
</gene>
<dbReference type="RefSeq" id="WP_254161697.1">
    <property type="nucleotide sequence ID" value="NZ_JAHESF010000004.1"/>
</dbReference>
<proteinExistence type="predicted"/>
<dbReference type="PROSITE" id="PS51257">
    <property type="entry name" value="PROKAR_LIPOPROTEIN"/>
    <property type="match status" value="1"/>
</dbReference>
<evidence type="ECO:0000313" key="2">
    <source>
        <dbReference type="Proteomes" id="UP001319200"/>
    </source>
</evidence>
<evidence type="ECO:0000313" key="1">
    <source>
        <dbReference type="EMBL" id="MBT1696415.1"/>
    </source>
</evidence>
<comment type="caution">
    <text evidence="1">The sequence shown here is derived from an EMBL/GenBank/DDBJ whole genome shotgun (WGS) entry which is preliminary data.</text>
</comment>
<dbReference type="EMBL" id="JAHESF010000004">
    <property type="protein sequence ID" value="MBT1696415.1"/>
    <property type="molecule type" value="Genomic_DNA"/>
</dbReference>
<name>A0AAP2GN13_9BACT</name>
<accession>A0AAP2GN13</accession>
<sequence length="346" mass="38677">MIKKILYVAVIATATASCSEPVAPTAHRDVSVVDGRLVFRDNESFNNLLDGLQSANAAEVIQKLNGFDYVSLEQTVSPLYGSKDMPVTLQRYNDQLPQVYRRLLNSEGIIQIGDDVIKFLDGIKYYQNVNEFGKAEITSSKNIGHYGMKSLESASGNSGRKVSGWLNGTLDYGGDQYEFLLGDYSRRKYVNEWNVSYETGAHAIGSCDPYSTTVKLWTKIKLEGRPNLHTSWVLAPEARTVSWSLQISNAYVYYYKGCNGDTNNPNTHYFTNYNTGGSRVYTTNDPGTGSHEFYTLSFTDDMDWPFAFDKGILQACVVGSITQDYTNLPAGNIARNKKFTYDTFCN</sequence>